<dbReference type="PANTHER" id="PTHR11102">
    <property type="entry name" value="SEL-1-LIKE PROTEIN"/>
    <property type="match status" value="1"/>
</dbReference>
<sequence>MLERFEELINHINKSNFNMTKPQFIPLVKRIRFHPIFNLSEIKDEILQRLQKASFIVIDLNISTKSFVICFNETLILIDQTKSDILSKIFGSNIKEHKIFFLKDSWKDFSKLFELQINENTYDPLFEYEIENFVREFKITSSNNLHNTWDIIKSCLAGYFIKKSYWKNNEDRIYSFLTKNDSFYPTEEKSFYRKEFISLRPLGFGSFANVQLFYHIETESLYAVKIQNTSDSLSNFDVLNKREIENYRKFQYPLLPRFYGTIEEYGQKSLVIEYIHGKTLDKKIKNCSMKQKFLIFVEILFTFQYLHQNNFVYRDLKPDNIIVDENDSVVLIDFNKMRDDCIDKSPNFSNDIWNSFAAPEIHNNSRPSDKSDIYSIGKMIHYIFSDDMKIYPRISNLYQKCTESDSMKRPTINELINLFKQKSHEIKNETLDDSKNESYYYIEQFIDRFERIKALSTSSHFNLKISDFIANSADGKLDVNKYIDYLSNSNNSKDQYKLGLLYCSGSFVPQDFNKSLHYLTLSADQNNSEAQLMLGIIYCYNQYFSHDINKSLHYLTLSANQNNSRAQYELGIIYYEGIYIQKDIYKSIHYLTLSANENNSDAQFKLGFIYFYNEIISRDVNKSIYYLTLSSNQNNSKAQFFLGSIYYYLKNIEKSIYYLTLSSNQNNPDSHLFLGIIYYNDIYVSRDINKAILYFKLAANQNNSEAQLFLGRIYYDNKYIKQDISKAIYYLTLSSNQKNSKAYIILGYIYYKGEFVFQDINKAIYYFTLSANQNNSEAQLFLGLIYYNNKYIKQDINKAIHYLTLSSNQNNQKAQLMLSVIYKEDRGIRPNINESIRYLTLSADQNNAENQYKLGCIYYDGNNIPPNINKSIYYLTLSANQKNAKAQCKLGIIYYENKFVPQDIKKSIYYFELSSKQNYITAQSFLGIIYYDNQFVPRDINKSIHYFTLAAAQNDVSSQFFLGLIYFEGIYVPRDINKSIHYFTLSSNQDEADSQFFLGLIYYEGIYVPRDINKSIHFFTLSSNHHSPFSQFFLGHIYYENKYIKQDINKSIHYLTLSSNQNFSNAQFLLGLIYYESKYFPRDVNKSIYYLTLSANQNDSNAQYNLSVIYFFDKSARNIRQAIKLLKYSAENKNRRAQLFLAHLYFEGQYLEVDITKAISLYKEVSCFDNQYAKNNLGVIYKNSDFNKKYIWAKTFFNEAIKLKRDKLAMFNLSNMLLDEEENSSNISNEYQQHQNIIKLLIESSFMNFIPSQILLLFLLIKKHGLLNLNIIQDEFKKHGKESNIFATNIFKQYQKYSFFFIEKEFQKIFKTIRKAEFVYMYDRIISYEEIKQIHKNKKHGNNSIIKDVDINFYEGFGLLP</sequence>
<feature type="binding site" evidence="4">
    <location>
        <position position="225"/>
    </location>
    <ligand>
        <name>ATP</name>
        <dbReference type="ChEBI" id="CHEBI:30616"/>
    </ligand>
</feature>
<dbReference type="InterPro" id="IPR011990">
    <property type="entry name" value="TPR-like_helical_dom_sf"/>
</dbReference>
<evidence type="ECO:0000256" key="1">
    <source>
        <dbReference type="ARBA" id="ARBA00022741"/>
    </source>
</evidence>
<dbReference type="Gene3D" id="1.10.510.10">
    <property type="entry name" value="Transferase(Phosphotransferase) domain 1"/>
    <property type="match status" value="1"/>
</dbReference>
<gene>
    <name evidence="6" type="ORF">M9Y10_014543</name>
</gene>
<dbReference type="SMART" id="SM00220">
    <property type="entry name" value="S_TKc"/>
    <property type="match status" value="1"/>
</dbReference>
<dbReference type="Proteomes" id="UP001470230">
    <property type="component" value="Unassembled WGS sequence"/>
</dbReference>
<comment type="caution">
    <text evidence="6">The sequence shown here is derived from an EMBL/GenBank/DDBJ whole genome shotgun (WGS) entry which is preliminary data.</text>
</comment>
<reference evidence="6 7" key="1">
    <citation type="submission" date="2024-04" db="EMBL/GenBank/DDBJ databases">
        <title>Tritrichomonas musculus Genome.</title>
        <authorList>
            <person name="Alves-Ferreira E."/>
            <person name="Grigg M."/>
            <person name="Lorenzi H."/>
            <person name="Galac M."/>
        </authorList>
    </citation>
    <scope>NUCLEOTIDE SEQUENCE [LARGE SCALE GENOMIC DNA]</scope>
    <source>
        <strain evidence="6 7">EAF2021</strain>
    </source>
</reference>
<evidence type="ECO:0000256" key="4">
    <source>
        <dbReference type="PROSITE-ProRule" id="PRU10141"/>
    </source>
</evidence>
<dbReference type="EMBL" id="JAPFFF010000002">
    <property type="protein sequence ID" value="KAK8896631.1"/>
    <property type="molecule type" value="Genomic_DNA"/>
</dbReference>
<evidence type="ECO:0000259" key="5">
    <source>
        <dbReference type="PROSITE" id="PS50011"/>
    </source>
</evidence>
<dbReference type="PROSITE" id="PS00108">
    <property type="entry name" value="PROTEIN_KINASE_ST"/>
    <property type="match status" value="1"/>
</dbReference>
<accession>A0ABR2L0R9</accession>
<keyword evidence="7" id="KW-1185">Reference proteome</keyword>
<keyword evidence="2 4" id="KW-0067">ATP-binding</keyword>
<keyword evidence="1 4" id="KW-0547">Nucleotide-binding</keyword>
<dbReference type="InterPro" id="IPR050767">
    <property type="entry name" value="Sel1_AlgK"/>
</dbReference>
<evidence type="ECO:0000256" key="2">
    <source>
        <dbReference type="ARBA" id="ARBA00022840"/>
    </source>
</evidence>
<protein>
    <recommendedName>
        <fullName evidence="5">Protein kinase domain-containing protein</fullName>
    </recommendedName>
</protein>
<name>A0ABR2L0R9_9EUKA</name>
<dbReference type="CDD" id="cd00180">
    <property type="entry name" value="PKc"/>
    <property type="match status" value="1"/>
</dbReference>
<dbReference type="PROSITE" id="PS00107">
    <property type="entry name" value="PROTEIN_KINASE_ATP"/>
    <property type="match status" value="1"/>
</dbReference>
<dbReference type="PROSITE" id="PS50011">
    <property type="entry name" value="PROTEIN_KINASE_DOM"/>
    <property type="match status" value="1"/>
</dbReference>
<evidence type="ECO:0000256" key="3">
    <source>
        <dbReference type="ARBA" id="ARBA00038101"/>
    </source>
</evidence>
<dbReference type="Gene3D" id="1.25.40.10">
    <property type="entry name" value="Tetratricopeptide repeat domain"/>
    <property type="match status" value="2"/>
</dbReference>
<dbReference type="SUPFAM" id="SSF56112">
    <property type="entry name" value="Protein kinase-like (PK-like)"/>
    <property type="match status" value="1"/>
</dbReference>
<dbReference type="SMART" id="SM00671">
    <property type="entry name" value="SEL1"/>
    <property type="match status" value="19"/>
</dbReference>
<evidence type="ECO:0000313" key="7">
    <source>
        <dbReference type="Proteomes" id="UP001470230"/>
    </source>
</evidence>
<feature type="domain" description="Protein kinase" evidence="5">
    <location>
        <begin position="196"/>
        <end position="427"/>
    </location>
</feature>
<organism evidence="6 7">
    <name type="scientific">Tritrichomonas musculus</name>
    <dbReference type="NCBI Taxonomy" id="1915356"/>
    <lineage>
        <taxon>Eukaryota</taxon>
        <taxon>Metamonada</taxon>
        <taxon>Parabasalia</taxon>
        <taxon>Tritrichomonadida</taxon>
        <taxon>Tritrichomonadidae</taxon>
        <taxon>Tritrichomonas</taxon>
    </lineage>
</organism>
<dbReference type="InterPro" id="IPR008271">
    <property type="entry name" value="Ser/Thr_kinase_AS"/>
</dbReference>
<evidence type="ECO:0000313" key="6">
    <source>
        <dbReference type="EMBL" id="KAK8896631.1"/>
    </source>
</evidence>
<dbReference type="SUPFAM" id="SSF81901">
    <property type="entry name" value="HCP-like"/>
    <property type="match status" value="5"/>
</dbReference>
<dbReference type="InterPro" id="IPR017441">
    <property type="entry name" value="Protein_kinase_ATP_BS"/>
</dbReference>
<proteinExistence type="inferred from homology"/>
<dbReference type="Pfam" id="PF08238">
    <property type="entry name" value="Sel1"/>
    <property type="match status" value="19"/>
</dbReference>
<comment type="similarity">
    <text evidence="3">Belongs to the sel-1 family.</text>
</comment>
<dbReference type="InterPro" id="IPR006597">
    <property type="entry name" value="Sel1-like"/>
</dbReference>
<dbReference type="InterPro" id="IPR000719">
    <property type="entry name" value="Prot_kinase_dom"/>
</dbReference>
<dbReference type="PANTHER" id="PTHR11102:SF160">
    <property type="entry name" value="ERAD-ASSOCIATED E3 UBIQUITIN-PROTEIN LIGASE COMPONENT HRD3"/>
    <property type="match status" value="1"/>
</dbReference>
<dbReference type="Pfam" id="PF00069">
    <property type="entry name" value="Pkinase"/>
    <property type="match status" value="1"/>
</dbReference>
<dbReference type="InterPro" id="IPR011009">
    <property type="entry name" value="Kinase-like_dom_sf"/>
</dbReference>